<dbReference type="SUPFAM" id="SSF54373">
    <property type="entry name" value="FAD-linked reductases, C-terminal domain"/>
    <property type="match status" value="1"/>
</dbReference>
<dbReference type="EMBL" id="AP021889">
    <property type="protein sequence ID" value="BBP45847.1"/>
    <property type="molecule type" value="Genomic_DNA"/>
</dbReference>
<comment type="similarity">
    <text evidence="2">Belongs to the DAMOX/DASOX family.</text>
</comment>
<dbReference type="PANTHER" id="PTHR11530">
    <property type="entry name" value="D-AMINO ACID OXIDASE"/>
    <property type="match status" value="1"/>
</dbReference>
<keyword evidence="4" id="KW-0274">FAD</keyword>
<comment type="catalytic activity">
    <reaction evidence="8">
        <text>a D-alpha-amino acid + O2 + H2O = a 2-oxocarboxylate + H2O2 + NH4(+)</text>
        <dbReference type="Rhea" id="RHEA:21816"/>
        <dbReference type="ChEBI" id="CHEBI:15377"/>
        <dbReference type="ChEBI" id="CHEBI:15379"/>
        <dbReference type="ChEBI" id="CHEBI:16240"/>
        <dbReference type="ChEBI" id="CHEBI:28938"/>
        <dbReference type="ChEBI" id="CHEBI:35179"/>
        <dbReference type="ChEBI" id="CHEBI:59871"/>
        <dbReference type="EC" id="1.4.3.3"/>
    </reaction>
    <physiologicalReaction direction="left-to-right" evidence="8">
        <dbReference type="Rhea" id="RHEA:21817"/>
    </physiologicalReaction>
</comment>
<dbReference type="GO" id="GO:0071949">
    <property type="term" value="F:FAD binding"/>
    <property type="evidence" value="ECO:0007669"/>
    <property type="project" value="InterPro"/>
</dbReference>
<comment type="cofactor">
    <cofactor evidence="1">
        <name>FAD</name>
        <dbReference type="ChEBI" id="CHEBI:57692"/>
    </cofactor>
</comment>
<dbReference type="InterPro" id="IPR023209">
    <property type="entry name" value="DAO"/>
</dbReference>
<evidence type="ECO:0000313" key="10">
    <source>
        <dbReference type="EMBL" id="BBP45847.1"/>
    </source>
</evidence>
<dbReference type="Proteomes" id="UP000501726">
    <property type="component" value="Chromosome"/>
</dbReference>
<proteinExistence type="inferred from homology"/>
<keyword evidence="11" id="KW-1185">Reference proteome</keyword>
<organism evidence="10 11">
    <name type="scientific">Thiosulfatimonas sediminis</name>
    <dbReference type="NCBI Taxonomy" id="2675054"/>
    <lineage>
        <taxon>Bacteria</taxon>
        <taxon>Pseudomonadati</taxon>
        <taxon>Pseudomonadota</taxon>
        <taxon>Gammaproteobacteria</taxon>
        <taxon>Thiotrichales</taxon>
        <taxon>Piscirickettsiaceae</taxon>
        <taxon>Thiosulfatimonas</taxon>
    </lineage>
</organism>
<dbReference type="Gene3D" id="3.30.9.10">
    <property type="entry name" value="D-Amino Acid Oxidase, subunit A, domain 2"/>
    <property type="match status" value="1"/>
</dbReference>
<dbReference type="Gene3D" id="3.50.50.60">
    <property type="entry name" value="FAD/NAD(P)-binding domain"/>
    <property type="match status" value="1"/>
</dbReference>
<dbReference type="KEGG" id="tse:THMIRHAS_12200"/>
<evidence type="ECO:0000313" key="11">
    <source>
        <dbReference type="Proteomes" id="UP000501726"/>
    </source>
</evidence>
<dbReference type="Pfam" id="PF01266">
    <property type="entry name" value="DAO"/>
    <property type="match status" value="1"/>
</dbReference>
<keyword evidence="5" id="KW-0560">Oxidoreductase</keyword>
<dbReference type="EC" id="1.4.3.3" evidence="6"/>
<accession>A0A6F8PUY8</accession>
<name>A0A6F8PUY8_9GAMM</name>
<feature type="domain" description="FAD dependent oxidoreductase" evidence="9">
    <location>
        <begin position="7"/>
        <end position="331"/>
    </location>
</feature>
<evidence type="ECO:0000256" key="7">
    <source>
        <dbReference type="ARBA" id="ARBA00039751"/>
    </source>
</evidence>
<dbReference type="RefSeq" id="WP_173271916.1">
    <property type="nucleotide sequence ID" value="NZ_AP021889.1"/>
</dbReference>
<keyword evidence="3" id="KW-0285">Flavoprotein</keyword>
<dbReference type="InterPro" id="IPR036188">
    <property type="entry name" value="FAD/NAD-bd_sf"/>
</dbReference>
<reference evidence="11" key="1">
    <citation type="submission" date="2019-11" db="EMBL/GenBank/DDBJ databases">
        <title>Isolation and characterization of two novel species in the genus Thiomicrorhabdus.</title>
        <authorList>
            <person name="Mochizuki J."/>
            <person name="Kojima H."/>
            <person name="Fukui M."/>
        </authorList>
    </citation>
    <scope>NUCLEOTIDE SEQUENCE [LARGE SCALE GENOMIC DNA]</scope>
    <source>
        <strain evidence="11">aks77</strain>
    </source>
</reference>
<sequence>MAEALPRIAIVGAGLLGRLLAFQLRADAQITLFDQDSGAAEQSAAYLAAAMLAPLAESAESSHGIMALGEESLKLWPKILQQLHEPVFFQQQGSLLVAFEQDRACLTQLQRNLKGDNYQRVDKAQIHALEPEINSRFQQGLFLPDEGQLDNRELLRVLATSLRKYASIDWHCHAKAEIQAQRLVVNGKVLQGFDWIVDCRGLGAKAQQSDLRGVRGEVLRLYAPQVTLQRPLRLMHPRYPLYIAPKANHHFVVGATQLESEDARQPTVRSTLELLSACFSVHSGFAEAEIQYNQSGLRPAYVDNEPQMRVSGKVISLNGLYRHGYLLSPVMVDLCRNYLLGNRLNPLYLQQIPTILQESAPEILEFA</sequence>
<gene>
    <name evidence="10" type="ORF">THMIRHAS_12200</name>
</gene>
<evidence type="ECO:0000256" key="2">
    <source>
        <dbReference type="ARBA" id="ARBA00006730"/>
    </source>
</evidence>
<evidence type="ECO:0000256" key="6">
    <source>
        <dbReference type="ARBA" id="ARBA00039101"/>
    </source>
</evidence>
<evidence type="ECO:0000256" key="5">
    <source>
        <dbReference type="ARBA" id="ARBA00023002"/>
    </source>
</evidence>
<evidence type="ECO:0000256" key="8">
    <source>
        <dbReference type="ARBA" id="ARBA00049547"/>
    </source>
</evidence>
<protein>
    <recommendedName>
        <fullName evidence="7">D-amino-acid oxidase</fullName>
        <ecNumber evidence="6">1.4.3.3</ecNumber>
    </recommendedName>
</protein>
<evidence type="ECO:0000256" key="1">
    <source>
        <dbReference type="ARBA" id="ARBA00001974"/>
    </source>
</evidence>
<dbReference type="GO" id="GO:0046416">
    <property type="term" value="P:D-amino acid metabolic process"/>
    <property type="evidence" value="ECO:0007669"/>
    <property type="project" value="InterPro"/>
</dbReference>
<evidence type="ECO:0000259" key="9">
    <source>
        <dbReference type="Pfam" id="PF01266"/>
    </source>
</evidence>
<dbReference type="AlphaFoldDB" id="A0A6F8PUY8"/>
<dbReference type="SUPFAM" id="SSF51905">
    <property type="entry name" value="FAD/NAD(P)-binding domain"/>
    <property type="match status" value="1"/>
</dbReference>
<dbReference type="InterPro" id="IPR006076">
    <property type="entry name" value="FAD-dep_OxRdtase"/>
</dbReference>
<evidence type="ECO:0000256" key="3">
    <source>
        <dbReference type="ARBA" id="ARBA00022630"/>
    </source>
</evidence>
<dbReference type="GO" id="GO:0003884">
    <property type="term" value="F:D-amino-acid oxidase activity"/>
    <property type="evidence" value="ECO:0007669"/>
    <property type="project" value="UniProtKB-EC"/>
</dbReference>
<dbReference type="PANTHER" id="PTHR11530:SF11">
    <property type="entry name" value="D-ASPARTATE OXIDASE"/>
    <property type="match status" value="1"/>
</dbReference>
<evidence type="ECO:0000256" key="4">
    <source>
        <dbReference type="ARBA" id="ARBA00022827"/>
    </source>
</evidence>